<keyword evidence="1" id="KW-1015">Disulfide bond</keyword>
<dbReference type="SUPFAM" id="SSF56436">
    <property type="entry name" value="C-type lectin-like"/>
    <property type="match status" value="1"/>
</dbReference>
<dbReference type="PROSITE" id="PS50041">
    <property type="entry name" value="C_TYPE_LECTIN_2"/>
    <property type="match status" value="1"/>
</dbReference>
<evidence type="ECO:0000259" key="3">
    <source>
        <dbReference type="PROSITE" id="PS50041"/>
    </source>
</evidence>
<accession>A0A834IX12</accession>
<dbReference type="InterPro" id="IPR016186">
    <property type="entry name" value="C-type_lectin-like/link_sf"/>
</dbReference>
<evidence type="ECO:0000256" key="1">
    <source>
        <dbReference type="ARBA" id="ARBA00023157"/>
    </source>
</evidence>
<dbReference type="SMART" id="SM00034">
    <property type="entry name" value="CLECT"/>
    <property type="match status" value="1"/>
</dbReference>
<dbReference type="AlphaFoldDB" id="A0A834IX12"/>
<dbReference type="InterPro" id="IPR016187">
    <property type="entry name" value="CTDL_fold"/>
</dbReference>
<evidence type="ECO:0000313" key="4">
    <source>
        <dbReference type="EMBL" id="KAF7281547.1"/>
    </source>
</evidence>
<dbReference type="Gene3D" id="3.10.100.10">
    <property type="entry name" value="Mannose-Binding Protein A, subunit A"/>
    <property type="match status" value="1"/>
</dbReference>
<dbReference type="InterPro" id="IPR001304">
    <property type="entry name" value="C-type_lectin-like"/>
</dbReference>
<evidence type="ECO:0000256" key="2">
    <source>
        <dbReference type="SAM" id="Phobius"/>
    </source>
</evidence>
<feature type="domain" description="C-type lectin" evidence="3">
    <location>
        <begin position="29"/>
        <end position="148"/>
    </location>
</feature>
<name>A0A834IX12_RHYFE</name>
<evidence type="ECO:0000313" key="5">
    <source>
        <dbReference type="Proteomes" id="UP000625711"/>
    </source>
</evidence>
<comment type="caution">
    <text evidence="4">The sequence shown here is derived from an EMBL/GenBank/DDBJ whole genome shotgun (WGS) entry which is preliminary data.</text>
</comment>
<dbReference type="InterPro" id="IPR018378">
    <property type="entry name" value="C-type_lectin_CS"/>
</dbReference>
<keyword evidence="5" id="KW-1185">Reference proteome</keyword>
<organism evidence="4 5">
    <name type="scientific">Rhynchophorus ferrugineus</name>
    <name type="common">Red palm weevil</name>
    <name type="synonym">Curculio ferrugineus</name>
    <dbReference type="NCBI Taxonomy" id="354439"/>
    <lineage>
        <taxon>Eukaryota</taxon>
        <taxon>Metazoa</taxon>
        <taxon>Ecdysozoa</taxon>
        <taxon>Arthropoda</taxon>
        <taxon>Hexapoda</taxon>
        <taxon>Insecta</taxon>
        <taxon>Pterygota</taxon>
        <taxon>Neoptera</taxon>
        <taxon>Endopterygota</taxon>
        <taxon>Coleoptera</taxon>
        <taxon>Polyphaga</taxon>
        <taxon>Cucujiformia</taxon>
        <taxon>Curculionidae</taxon>
        <taxon>Dryophthorinae</taxon>
        <taxon>Rhynchophorus</taxon>
    </lineage>
</organism>
<reference evidence="4" key="1">
    <citation type="submission" date="2020-08" db="EMBL/GenBank/DDBJ databases">
        <title>Genome sequencing and assembly of the red palm weevil Rhynchophorus ferrugineus.</title>
        <authorList>
            <person name="Dias G.B."/>
            <person name="Bergman C.M."/>
            <person name="Manee M."/>
        </authorList>
    </citation>
    <scope>NUCLEOTIDE SEQUENCE</scope>
    <source>
        <strain evidence="4">AA-2017</strain>
        <tissue evidence="4">Whole larva</tissue>
    </source>
</reference>
<proteinExistence type="predicted"/>
<sequence length="152" mass="17765">MFQSVFYVRLFTIFLSLYLIAGDDTTFKYYVSVDEANFFQAFINCQEGGADLAHVTTPEEADVLNETLFNYPRYDKEELFWLSGTNLPDTTSSDYYWFTGGSLANFTLWLPGNPTNVYEHCMTWVITKYNESGWVDYPCEYRLKYICQEPDV</sequence>
<keyword evidence="2" id="KW-0472">Membrane</keyword>
<dbReference type="Pfam" id="PF00059">
    <property type="entry name" value="Lectin_C"/>
    <property type="match status" value="1"/>
</dbReference>
<dbReference type="PROSITE" id="PS00615">
    <property type="entry name" value="C_TYPE_LECTIN_1"/>
    <property type="match status" value="1"/>
</dbReference>
<protein>
    <recommendedName>
        <fullName evidence="3">C-type lectin domain-containing protein</fullName>
    </recommendedName>
</protein>
<gene>
    <name evidence="4" type="ORF">GWI33_004553</name>
</gene>
<dbReference type="PANTHER" id="PTHR22803">
    <property type="entry name" value="MANNOSE, PHOSPHOLIPASE, LECTIN RECEPTOR RELATED"/>
    <property type="match status" value="1"/>
</dbReference>
<keyword evidence="2" id="KW-1133">Transmembrane helix</keyword>
<feature type="transmembrane region" description="Helical" evidence="2">
    <location>
        <begin position="6"/>
        <end position="22"/>
    </location>
</feature>
<dbReference type="EMBL" id="JAACXV010000236">
    <property type="protein sequence ID" value="KAF7281547.1"/>
    <property type="molecule type" value="Genomic_DNA"/>
</dbReference>
<dbReference type="OrthoDB" id="6746664at2759"/>
<dbReference type="Proteomes" id="UP000625711">
    <property type="component" value="Unassembled WGS sequence"/>
</dbReference>
<keyword evidence="2" id="KW-0812">Transmembrane</keyword>
<dbReference type="CDD" id="cd00037">
    <property type="entry name" value="CLECT"/>
    <property type="match status" value="1"/>
</dbReference>
<dbReference type="InterPro" id="IPR050111">
    <property type="entry name" value="C-type_lectin/snaclec_domain"/>
</dbReference>